<comment type="caution">
    <text evidence="2">The sequence shown here is derived from an EMBL/GenBank/DDBJ whole genome shotgun (WGS) entry which is preliminary data.</text>
</comment>
<evidence type="ECO:0008006" key="4">
    <source>
        <dbReference type="Google" id="ProtNLM"/>
    </source>
</evidence>
<proteinExistence type="predicted"/>
<evidence type="ECO:0000256" key="1">
    <source>
        <dbReference type="SAM" id="MobiDB-lite"/>
    </source>
</evidence>
<dbReference type="EMBL" id="SPAZ01000112">
    <property type="protein sequence ID" value="TQE35324.1"/>
    <property type="molecule type" value="Genomic_DNA"/>
</dbReference>
<accession>A0AAE8W6C6</accession>
<dbReference type="AlphaFoldDB" id="A0AAE8W6C6"/>
<dbReference type="Gene3D" id="3.30.460.40">
    <property type="match status" value="1"/>
</dbReference>
<dbReference type="InterPro" id="IPR043519">
    <property type="entry name" value="NT_sf"/>
</dbReference>
<sequence>MISRVLRRWRWDRGVPRKSRRPSGGGRDFRHMSPGCAEGLRHSPARVCPAAEQPAWPSAKAALSWRDGVPVRAPVLSRTPHNGRRRVLKARNGGVRSASDLADPIDDGLPPDRTQAILEAAKEVASLLKAAGHPFALAGGVAVYAHGGPATLQHDVDFCVLPEGIEAVTATLEDSGLEVVEPPEDWLLKTSSHGQDVDLIFRSARAPVSQELLDRAEMMSVESVWMPVLAATDLLVGRLLAFSEHYCDFGAVLPIARTLREKIDWSGVRRECGAEPMPAAFLYLLERLNVIEPEETGDGDTTT</sequence>
<reference evidence="2 3" key="1">
    <citation type="submission" date="2019-03" db="EMBL/GenBank/DDBJ databases">
        <title>Comparative genomic analyses of the sweetpotato soil rot pathogen, Streptomyces ipomoeae.</title>
        <authorList>
            <person name="Ruschel Soares N."/>
            <person name="Badger J.H."/>
            <person name="Huguet-Tapia J.C."/>
            <person name="Clark C.A."/>
            <person name="Pettis G.S."/>
        </authorList>
    </citation>
    <scope>NUCLEOTIDE SEQUENCE [LARGE SCALE GENOMIC DNA]</scope>
    <source>
        <strain evidence="2 3">88-35</strain>
    </source>
</reference>
<evidence type="ECO:0000313" key="3">
    <source>
        <dbReference type="Proteomes" id="UP000318720"/>
    </source>
</evidence>
<dbReference type="SUPFAM" id="SSF81301">
    <property type="entry name" value="Nucleotidyltransferase"/>
    <property type="match status" value="1"/>
</dbReference>
<gene>
    <name evidence="2" type="ORF">Sipo8835_13285</name>
</gene>
<protein>
    <recommendedName>
        <fullName evidence="4">Nucleotidyltransferase family protein</fullName>
    </recommendedName>
</protein>
<organism evidence="2 3">
    <name type="scientific">Streptomyces ipomoeae</name>
    <dbReference type="NCBI Taxonomy" id="103232"/>
    <lineage>
        <taxon>Bacteria</taxon>
        <taxon>Bacillati</taxon>
        <taxon>Actinomycetota</taxon>
        <taxon>Actinomycetes</taxon>
        <taxon>Kitasatosporales</taxon>
        <taxon>Streptomycetaceae</taxon>
        <taxon>Streptomyces</taxon>
    </lineage>
</organism>
<dbReference type="Proteomes" id="UP000318720">
    <property type="component" value="Unassembled WGS sequence"/>
</dbReference>
<evidence type="ECO:0000313" key="2">
    <source>
        <dbReference type="EMBL" id="TQE35324.1"/>
    </source>
</evidence>
<name>A0AAE8W6C6_9ACTN</name>
<feature type="region of interest" description="Disordered" evidence="1">
    <location>
        <begin position="15"/>
        <end position="34"/>
    </location>
</feature>